<dbReference type="InterPro" id="IPR046433">
    <property type="entry name" value="ActCoA_hydro"/>
</dbReference>
<dbReference type="Pfam" id="PF13336">
    <property type="entry name" value="AcetylCoA_hyd_C"/>
    <property type="match status" value="1"/>
</dbReference>
<accession>A0A3L9MJN5</accession>
<evidence type="ECO:0000259" key="3">
    <source>
        <dbReference type="Pfam" id="PF02550"/>
    </source>
</evidence>
<dbReference type="Gene3D" id="3.40.1080.10">
    <property type="entry name" value="Glutaconate Coenzyme A-transferase"/>
    <property type="match status" value="1"/>
</dbReference>
<organism evidence="5 6">
    <name type="scientific">Faecalibacter macacae</name>
    <dbReference type="NCBI Taxonomy" id="1859289"/>
    <lineage>
        <taxon>Bacteria</taxon>
        <taxon>Pseudomonadati</taxon>
        <taxon>Bacteroidota</taxon>
        <taxon>Flavobacteriia</taxon>
        <taxon>Flavobacteriales</taxon>
        <taxon>Weeksellaceae</taxon>
        <taxon>Faecalibacter</taxon>
    </lineage>
</organism>
<dbReference type="SUPFAM" id="SSF100950">
    <property type="entry name" value="NagB/RpiA/CoA transferase-like"/>
    <property type="match status" value="2"/>
</dbReference>
<evidence type="ECO:0000259" key="4">
    <source>
        <dbReference type="Pfam" id="PF13336"/>
    </source>
</evidence>
<dbReference type="GO" id="GO:0006083">
    <property type="term" value="P:acetate metabolic process"/>
    <property type="evidence" value="ECO:0007669"/>
    <property type="project" value="InterPro"/>
</dbReference>
<dbReference type="Pfam" id="PF02550">
    <property type="entry name" value="AcetylCoA_hydro"/>
    <property type="match status" value="1"/>
</dbReference>
<dbReference type="PANTHER" id="PTHR21432">
    <property type="entry name" value="ACETYL-COA HYDROLASE-RELATED"/>
    <property type="match status" value="1"/>
</dbReference>
<gene>
    <name evidence="5" type="ORF">EAH69_05545</name>
</gene>
<keyword evidence="2" id="KW-0808">Transferase</keyword>
<feature type="domain" description="Acetyl-CoA hydrolase/transferase N-terminal" evidence="3">
    <location>
        <begin position="5"/>
        <end position="173"/>
    </location>
</feature>
<evidence type="ECO:0000313" key="6">
    <source>
        <dbReference type="Proteomes" id="UP000275348"/>
    </source>
</evidence>
<dbReference type="RefSeq" id="WP_121934185.1">
    <property type="nucleotide sequence ID" value="NZ_RDOJ01000005.1"/>
</dbReference>
<dbReference type="AlphaFoldDB" id="A0A3L9MJN5"/>
<dbReference type="OrthoDB" id="9801795at2"/>
<dbReference type="Gene3D" id="3.40.1080.20">
    <property type="entry name" value="Acetyl-CoA hydrolase/transferase C-terminal domain"/>
    <property type="match status" value="1"/>
</dbReference>
<dbReference type="InterPro" id="IPR037171">
    <property type="entry name" value="NagB/RpiA_transferase-like"/>
</dbReference>
<dbReference type="PANTHER" id="PTHR21432:SF20">
    <property type="entry name" value="ACETYL-COA HYDROLASE"/>
    <property type="match status" value="1"/>
</dbReference>
<proteinExistence type="inferred from homology"/>
<dbReference type="Proteomes" id="UP000275348">
    <property type="component" value="Unassembled WGS sequence"/>
</dbReference>
<dbReference type="Gene3D" id="3.30.750.70">
    <property type="entry name" value="4-hydroxybutyrate coenzyme like domains"/>
    <property type="match status" value="1"/>
</dbReference>
<keyword evidence="6" id="KW-1185">Reference proteome</keyword>
<evidence type="ECO:0000256" key="1">
    <source>
        <dbReference type="ARBA" id="ARBA00009632"/>
    </source>
</evidence>
<dbReference type="InterPro" id="IPR026888">
    <property type="entry name" value="AcetylCoA_hyd_C"/>
</dbReference>
<sequence length="421" mass="45690">MTFITAKEAVKAVKSGDRVYVHAASMTPTILTDALTDRASELKDVEMCHIHTYGEAKYADVQYKDSFFVNSLFVGANVRHTIKQGNGSYTPIFLGSMPKAILNGDLKVDVLLIQVTEPDVHGYCSLGTSIENIHAATQTARVIIAQVNKFVPRTFGDSYIHVSKITHLVEHHSPLYAFSMPEATTDEITIGNYIAELIEDKSCLQMGIGSIPNAVLANLTNHKGLGIHTEMFSDGIIPLVKSGVITGEHKGILKGKIVSTFADGSQDLYDFINQNPIIEMKPTSFSNDPYKIAKNNRLISINSAIEVDVTGQVCADSIGTNVFSGVGGQIDFITGASMSKGGKSILALTSTTNKGVNKIVPTLKIGAGVVTSRAHVDYIVTEFGVAKLSGKHIRDRVKAMVEIAHPDFREEIDREYFEAIK</sequence>
<protein>
    <submittedName>
        <fullName evidence="5">4-hydroxybutyrate CoA-transferase</fullName>
    </submittedName>
</protein>
<comment type="similarity">
    <text evidence="1">Belongs to the acetyl-CoA hydrolase/transferase family.</text>
</comment>
<dbReference type="EMBL" id="RDOJ01000005">
    <property type="protein sequence ID" value="RLZ11504.1"/>
    <property type="molecule type" value="Genomic_DNA"/>
</dbReference>
<reference evidence="5 6" key="1">
    <citation type="submission" date="2018-10" db="EMBL/GenBank/DDBJ databases">
        <authorList>
            <person name="Chen X."/>
        </authorList>
    </citation>
    <scope>NUCLEOTIDE SEQUENCE [LARGE SCALE GENOMIC DNA]</scope>
    <source>
        <strain evidence="5 6">YIM 102668</strain>
    </source>
</reference>
<evidence type="ECO:0000313" key="5">
    <source>
        <dbReference type="EMBL" id="RLZ11504.1"/>
    </source>
</evidence>
<comment type="caution">
    <text evidence="5">The sequence shown here is derived from an EMBL/GenBank/DDBJ whole genome shotgun (WGS) entry which is preliminary data.</text>
</comment>
<name>A0A3L9MJN5_9FLAO</name>
<dbReference type="InterPro" id="IPR038460">
    <property type="entry name" value="AcetylCoA_hyd_C_sf"/>
</dbReference>
<feature type="domain" description="Acetyl-CoA hydrolase/transferase C-terminal" evidence="4">
    <location>
        <begin position="264"/>
        <end position="415"/>
    </location>
</feature>
<dbReference type="GO" id="GO:0008775">
    <property type="term" value="F:acetate CoA-transferase activity"/>
    <property type="evidence" value="ECO:0007669"/>
    <property type="project" value="InterPro"/>
</dbReference>
<dbReference type="InterPro" id="IPR003702">
    <property type="entry name" value="ActCoA_hydro_N"/>
</dbReference>
<evidence type="ECO:0000256" key="2">
    <source>
        <dbReference type="ARBA" id="ARBA00022679"/>
    </source>
</evidence>